<keyword evidence="5" id="KW-1185">Reference proteome</keyword>
<protein>
    <submittedName>
        <fullName evidence="2">ParA family protein</fullName>
    </submittedName>
</protein>
<evidence type="ECO:0000313" key="4">
    <source>
        <dbReference type="Proteomes" id="UP000274073"/>
    </source>
</evidence>
<dbReference type="Gene3D" id="3.40.50.300">
    <property type="entry name" value="P-loop containing nucleotide triphosphate hydrolases"/>
    <property type="match status" value="1"/>
</dbReference>
<gene>
    <name evidence="2" type="ORF">EG349_00955</name>
    <name evidence="3" type="ORF">EG353_19425</name>
</gene>
<organism evidence="2 4">
    <name type="scientific">Chryseobacterium shandongense</name>
    <dbReference type="NCBI Taxonomy" id="1493872"/>
    <lineage>
        <taxon>Bacteria</taxon>
        <taxon>Pseudomonadati</taxon>
        <taxon>Bacteroidota</taxon>
        <taxon>Flavobacteriia</taxon>
        <taxon>Flavobacteriales</taxon>
        <taxon>Weeksellaceae</taxon>
        <taxon>Chryseobacterium group</taxon>
        <taxon>Chryseobacterium</taxon>
    </lineage>
</organism>
<evidence type="ECO:0000313" key="5">
    <source>
        <dbReference type="Proteomes" id="UP000281741"/>
    </source>
</evidence>
<evidence type="ECO:0000313" key="3">
    <source>
        <dbReference type="EMBL" id="AZA98015.1"/>
    </source>
</evidence>
<dbReference type="Proteomes" id="UP000281741">
    <property type="component" value="Chromosome"/>
</dbReference>
<dbReference type="InterPro" id="IPR027417">
    <property type="entry name" value="P-loop_NTPase"/>
</dbReference>
<dbReference type="InterPro" id="IPR050678">
    <property type="entry name" value="DNA_Partitioning_ATPase"/>
</dbReference>
<evidence type="ECO:0000313" key="2">
    <source>
        <dbReference type="EMBL" id="AZA88863.1"/>
    </source>
</evidence>
<dbReference type="EMBL" id="CP033915">
    <property type="protein sequence ID" value="AZA88863.1"/>
    <property type="molecule type" value="Genomic_DNA"/>
</dbReference>
<dbReference type="Proteomes" id="UP000274073">
    <property type="component" value="Chromosome"/>
</dbReference>
<dbReference type="PANTHER" id="PTHR13696">
    <property type="entry name" value="P-LOOP CONTAINING NUCLEOSIDE TRIPHOSPHATE HYDROLASE"/>
    <property type="match status" value="1"/>
</dbReference>
<feature type="domain" description="CobQ/CobB/MinD/ParA nucleotide binding" evidence="1">
    <location>
        <begin position="10"/>
        <end position="217"/>
    </location>
</feature>
<accession>A0AAD1DNI7</accession>
<dbReference type="PANTHER" id="PTHR13696:SF52">
    <property type="entry name" value="PARA FAMILY PROTEIN CT_582"/>
    <property type="match status" value="1"/>
</dbReference>
<reference evidence="4 5" key="1">
    <citation type="submission" date="2018-11" db="EMBL/GenBank/DDBJ databases">
        <title>Proposal to divide the Flavobacteriaceae and reorganize its genera based on Amino Acid Identity values calculated from whole genome sequences.</title>
        <authorList>
            <person name="Nicholson A.C."/>
            <person name="Gulvik C.A."/>
            <person name="Whitney A.M."/>
            <person name="Humrighouse B.W."/>
            <person name="Bell M."/>
            <person name="Holmes B."/>
            <person name="Steigerwalt A.G."/>
            <person name="Villarma A."/>
            <person name="Sheth M."/>
            <person name="Batra D."/>
            <person name="Pryor J."/>
            <person name="Bernardet J.-F."/>
            <person name="Hugo C."/>
            <person name="Kampfer P."/>
            <person name="Newman J."/>
            <person name="McQuiston J.R."/>
        </authorList>
    </citation>
    <scope>NUCLEOTIDE SEQUENCE [LARGE SCALE GENOMIC DNA]</scope>
    <source>
        <strain evidence="2 4">G0207</strain>
        <strain evidence="3 5">H5143</strain>
    </source>
</reference>
<sequence length="261" mass="29668">MDSKIKTKFIAFSSQKGGVGKSTFTTLVASIMHYRLGYNVAVFDADFPQHSLMKMKSRDLTMIMENNSLKKLAYKQFSMINKKAYPIVQMRADDILETAEEFTLNSDTPLDVIFFDLPGTVNTPGILKALAGMHHIFTPITADRVVMESTLIFTQLLQDVIMQKGETSIETIHLFWNQVDGRESTSLYEIYNQLIDQLGLSLMQSQIKSSTRFRKDSEVESKTVFRSTLLPADEKLMKISQLDLFINEFLNIINLPTNGKK</sequence>
<dbReference type="EMBL" id="CP033912">
    <property type="protein sequence ID" value="AZA98015.1"/>
    <property type="molecule type" value="Genomic_DNA"/>
</dbReference>
<evidence type="ECO:0000259" key="1">
    <source>
        <dbReference type="Pfam" id="PF01656"/>
    </source>
</evidence>
<dbReference type="SUPFAM" id="SSF52540">
    <property type="entry name" value="P-loop containing nucleoside triphosphate hydrolases"/>
    <property type="match status" value="1"/>
</dbReference>
<dbReference type="AlphaFoldDB" id="A0AAD1DNI7"/>
<dbReference type="Pfam" id="PF01656">
    <property type="entry name" value="CbiA"/>
    <property type="match status" value="1"/>
</dbReference>
<name>A0AAD1DNI7_9FLAO</name>
<proteinExistence type="predicted"/>
<dbReference type="RefSeq" id="WP_123853406.1">
    <property type="nucleotide sequence ID" value="NZ_CP033912.1"/>
</dbReference>
<dbReference type="CDD" id="cd02042">
    <property type="entry name" value="ParAB_family"/>
    <property type="match status" value="1"/>
</dbReference>
<dbReference type="InterPro" id="IPR002586">
    <property type="entry name" value="CobQ/CobB/MinD/ParA_Nub-bd_dom"/>
</dbReference>